<proteinExistence type="inferred from homology"/>
<keyword evidence="4" id="KW-0408">Iron</keyword>
<dbReference type="InterPro" id="IPR036396">
    <property type="entry name" value="Cyt_P450_sf"/>
</dbReference>
<dbReference type="GO" id="GO:0016705">
    <property type="term" value="F:oxidoreductase activity, acting on paired donors, with incorporation or reduction of molecular oxygen"/>
    <property type="evidence" value="ECO:0007669"/>
    <property type="project" value="InterPro"/>
</dbReference>
<keyword evidence="2" id="KW-0479">Metal-binding</keyword>
<dbReference type="SUPFAM" id="SSF48264">
    <property type="entry name" value="Cytochrome P450"/>
    <property type="match status" value="1"/>
</dbReference>
<comment type="similarity">
    <text evidence="1">Belongs to the cytochrome P450 family.</text>
</comment>
<dbReference type="PANTHER" id="PTHR46300:SF2">
    <property type="entry name" value="CYTOCHROME P450 MONOOXYGENASE ALNH-RELATED"/>
    <property type="match status" value="1"/>
</dbReference>
<gene>
    <name evidence="6" type="ORF">CDD82_337</name>
</gene>
<dbReference type="GO" id="GO:0004497">
    <property type="term" value="F:monooxygenase activity"/>
    <property type="evidence" value="ECO:0007669"/>
    <property type="project" value="UniProtKB-KW"/>
</dbReference>
<dbReference type="InterPro" id="IPR050364">
    <property type="entry name" value="Cytochrome_P450_fung"/>
</dbReference>
<evidence type="ECO:0000256" key="4">
    <source>
        <dbReference type="ARBA" id="ARBA00023004"/>
    </source>
</evidence>
<dbReference type="InterPro" id="IPR002401">
    <property type="entry name" value="Cyt_P450_E_grp-I"/>
</dbReference>
<evidence type="ECO:0000256" key="3">
    <source>
        <dbReference type="ARBA" id="ARBA00023002"/>
    </source>
</evidence>
<dbReference type="PANTHER" id="PTHR46300">
    <property type="entry name" value="P450, PUTATIVE (EUROFUNG)-RELATED-RELATED"/>
    <property type="match status" value="1"/>
</dbReference>
<protein>
    <recommendedName>
        <fullName evidence="8">Cytochrome P450</fullName>
    </recommendedName>
</protein>
<dbReference type="Pfam" id="PF00067">
    <property type="entry name" value="p450"/>
    <property type="match status" value="1"/>
</dbReference>
<sequence length="179" mass="20503">MLQMPKEHGHRKFAEWAREYGPIYSLVLGTKVFIVLSQDEVVKDLLDRRSSIYSSRPDIYLAQTILSGGLRVVLMPYGDVLKRIHKMAHRILNKKASFSYTPYQDLESKAMLIGMLERPDQFINHIRRFTGSMTAQMTFGFRIADESGSIITRMFEVFDGFAELSGSQVTRTSRVLICS</sequence>
<dbReference type="GO" id="GO:0005506">
    <property type="term" value="F:iron ion binding"/>
    <property type="evidence" value="ECO:0007669"/>
    <property type="project" value="InterPro"/>
</dbReference>
<comment type="caution">
    <text evidence="6">The sequence shown here is derived from an EMBL/GenBank/DDBJ whole genome shotgun (WGS) entry which is preliminary data.</text>
</comment>
<evidence type="ECO:0000256" key="2">
    <source>
        <dbReference type="ARBA" id="ARBA00022723"/>
    </source>
</evidence>
<dbReference type="OrthoDB" id="1103324at2759"/>
<keyword evidence="5" id="KW-0503">Monooxygenase</keyword>
<organism evidence="6 7">
    <name type="scientific">Ophiocordyceps australis</name>
    <dbReference type="NCBI Taxonomy" id="1399860"/>
    <lineage>
        <taxon>Eukaryota</taxon>
        <taxon>Fungi</taxon>
        <taxon>Dikarya</taxon>
        <taxon>Ascomycota</taxon>
        <taxon>Pezizomycotina</taxon>
        <taxon>Sordariomycetes</taxon>
        <taxon>Hypocreomycetidae</taxon>
        <taxon>Hypocreales</taxon>
        <taxon>Ophiocordycipitaceae</taxon>
        <taxon>Ophiocordyceps</taxon>
    </lineage>
</organism>
<accession>A0A2C5YM70</accession>
<evidence type="ECO:0000313" key="6">
    <source>
        <dbReference type="EMBL" id="PHH68713.1"/>
    </source>
</evidence>
<dbReference type="Proteomes" id="UP000224854">
    <property type="component" value="Unassembled WGS sequence"/>
</dbReference>
<evidence type="ECO:0000313" key="7">
    <source>
        <dbReference type="Proteomes" id="UP000224854"/>
    </source>
</evidence>
<dbReference type="PRINTS" id="PR00463">
    <property type="entry name" value="EP450I"/>
</dbReference>
<dbReference type="GO" id="GO:0020037">
    <property type="term" value="F:heme binding"/>
    <property type="evidence" value="ECO:0007669"/>
    <property type="project" value="InterPro"/>
</dbReference>
<dbReference type="InterPro" id="IPR001128">
    <property type="entry name" value="Cyt_P450"/>
</dbReference>
<dbReference type="Gene3D" id="1.10.630.10">
    <property type="entry name" value="Cytochrome P450"/>
    <property type="match status" value="1"/>
</dbReference>
<name>A0A2C5YM70_9HYPO</name>
<reference evidence="6 7" key="1">
    <citation type="submission" date="2017-06" db="EMBL/GenBank/DDBJ databases">
        <title>Ant-infecting Ophiocordyceps genomes reveal a high diversity of potential behavioral manipulation genes and a possible major role for enterotoxins.</title>
        <authorList>
            <person name="De Bekker C."/>
            <person name="Evans H.C."/>
            <person name="Brachmann A."/>
            <person name="Hughes D.P."/>
        </authorList>
    </citation>
    <scope>NUCLEOTIDE SEQUENCE [LARGE SCALE GENOMIC DNA]</scope>
    <source>
        <strain evidence="6 7">1348a</strain>
    </source>
</reference>
<keyword evidence="7" id="KW-1185">Reference proteome</keyword>
<evidence type="ECO:0008006" key="8">
    <source>
        <dbReference type="Google" id="ProtNLM"/>
    </source>
</evidence>
<evidence type="ECO:0000256" key="1">
    <source>
        <dbReference type="ARBA" id="ARBA00010617"/>
    </source>
</evidence>
<keyword evidence="3" id="KW-0560">Oxidoreductase</keyword>
<dbReference type="EMBL" id="NJEU01001073">
    <property type="protein sequence ID" value="PHH68713.1"/>
    <property type="molecule type" value="Genomic_DNA"/>
</dbReference>
<dbReference type="AlphaFoldDB" id="A0A2C5YM70"/>
<evidence type="ECO:0000256" key="5">
    <source>
        <dbReference type="ARBA" id="ARBA00023033"/>
    </source>
</evidence>